<evidence type="ECO:0000256" key="11">
    <source>
        <dbReference type="SAM" id="MobiDB-lite"/>
    </source>
</evidence>
<keyword evidence="4 10" id="KW-1003">Cell membrane</keyword>
<evidence type="ECO:0000256" key="8">
    <source>
        <dbReference type="ARBA" id="ARBA00023010"/>
    </source>
</evidence>
<proteinExistence type="inferred from homology"/>
<keyword evidence="9 10" id="KW-0472">Membrane</keyword>
<keyword evidence="8 10" id="KW-0811">Translocation</keyword>
<feature type="region of interest" description="Disordered" evidence="11">
    <location>
        <begin position="91"/>
        <end position="121"/>
    </location>
</feature>
<evidence type="ECO:0000256" key="5">
    <source>
        <dbReference type="ARBA" id="ARBA00022692"/>
    </source>
</evidence>
<dbReference type="PANTHER" id="PTHR34182">
    <property type="entry name" value="PROTEIN-EXPORT MEMBRANE PROTEIN SECG"/>
    <property type="match status" value="1"/>
</dbReference>
<evidence type="ECO:0000256" key="10">
    <source>
        <dbReference type="RuleBase" id="RU365087"/>
    </source>
</evidence>
<dbReference type="PRINTS" id="PR01651">
    <property type="entry name" value="SECGEXPORT"/>
</dbReference>
<accession>A0ABW5JF39</accession>
<evidence type="ECO:0000256" key="4">
    <source>
        <dbReference type="ARBA" id="ARBA00022475"/>
    </source>
</evidence>
<dbReference type="NCBIfam" id="TIGR00810">
    <property type="entry name" value="secG"/>
    <property type="match status" value="1"/>
</dbReference>
<evidence type="ECO:0000256" key="2">
    <source>
        <dbReference type="ARBA" id="ARBA00008445"/>
    </source>
</evidence>
<organism evidence="12 13">
    <name type="scientific">Gracilimonas halophila</name>
    <dbReference type="NCBI Taxonomy" id="1834464"/>
    <lineage>
        <taxon>Bacteria</taxon>
        <taxon>Pseudomonadati</taxon>
        <taxon>Balneolota</taxon>
        <taxon>Balneolia</taxon>
        <taxon>Balneolales</taxon>
        <taxon>Balneolaceae</taxon>
        <taxon>Gracilimonas</taxon>
    </lineage>
</organism>
<comment type="caution">
    <text evidence="12">The sequence shown here is derived from an EMBL/GenBank/DDBJ whole genome shotgun (WGS) entry which is preliminary data.</text>
</comment>
<gene>
    <name evidence="12" type="primary">secG</name>
    <name evidence="12" type="ORF">ACFSVN_00370</name>
</gene>
<dbReference type="EMBL" id="JBHULI010000001">
    <property type="protein sequence ID" value="MFD2530896.1"/>
    <property type="molecule type" value="Genomic_DNA"/>
</dbReference>
<sequence>MLYNIIVGVIAVICFLLIVVVLLQPGQGQGISGMGGAGAIGGGGGLGARRTADLLSKSTSILAAIFLTLCVLANFAIDRGDANRSILQEGAPGMNAPIEAPSETAPAIPQQEDNSSEENEN</sequence>
<keyword evidence="7 10" id="KW-1133">Transmembrane helix</keyword>
<evidence type="ECO:0000256" key="1">
    <source>
        <dbReference type="ARBA" id="ARBA00004651"/>
    </source>
</evidence>
<keyword evidence="3 10" id="KW-0813">Transport</keyword>
<reference evidence="13" key="1">
    <citation type="journal article" date="2019" name="Int. J. Syst. Evol. Microbiol.">
        <title>The Global Catalogue of Microorganisms (GCM) 10K type strain sequencing project: providing services to taxonomists for standard genome sequencing and annotation.</title>
        <authorList>
            <consortium name="The Broad Institute Genomics Platform"/>
            <consortium name="The Broad Institute Genome Sequencing Center for Infectious Disease"/>
            <person name="Wu L."/>
            <person name="Ma J."/>
        </authorList>
    </citation>
    <scope>NUCLEOTIDE SEQUENCE [LARGE SCALE GENOMIC DNA]</scope>
    <source>
        <strain evidence="13">KCTC 52042</strain>
    </source>
</reference>
<evidence type="ECO:0000313" key="12">
    <source>
        <dbReference type="EMBL" id="MFD2530896.1"/>
    </source>
</evidence>
<dbReference type="PANTHER" id="PTHR34182:SF1">
    <property type="entry name" value="PROTEIN-EXPORT MEMBRANE PROTEIN SECG"/>
    <property type="match status" value="1"/>
</dbReference>
<dbReference type="Pfam" id="PF03840">
    <property type="entry name" value="SecG"/>
    <property type="match status" value="1"/>
</dbReference>
<dbReference type="RefSeq" id="WP_390296906.1">
    <property type="nucleotide sequence ID" value="NZ_JBHULI010000001.1"/>
</dbReference>
<protein>
    <recommendedName>
        <fullName evidence="10">Protein-export membrane protein SecG</fullName>
    </recommendedName>
</protein>
<evidence type="ECO:0000256" key="3">
    <source>
        <dbReference type="ARBA" id="ARBA00022448"/>
    </source>
</evidence>
<keyword evidence="5 10" id="KW-0812">Transmembrane</keyword>
<feature type="transmembrane region" description="Helical" evidence="10">
    <location>
        <begin position="6"/>
        <end position="23"/>
    </location>
</feature>
<keyword evidence="13" id="KW-1185">Reference proteome</keyword>
<evidence type="ECO:0000313" key="13">
    <source>
        <dbReference type="Proteomes" id="UP001597460"/>
    </source>
</evidence>
<dbReference type="InterPro" id="IPR004692">
    <property type="entry name" value="SecG"/>
</dbReference>
<comment type="similarity">
    <text evidence="2 10">Belongs to the SecG family.</text>
</comment>
<feature type="transmembrane region" description="Helical" evidence="10">
    <location>
        <begin position="60"/>
        <end position="77"/>
    </location>
</feature>
<evidence type="ECO:0000256" key="7">
    <source>
        <dbReference type="ARBA" id="ARBA00022989"/>
    </source>
</evidence>
<keyword evidence="6 10" id="KW-0653">Protein transport</keyword>
<comment type="subcellular location">
    <subcellularLocation>
        <location evidence="1 10">Cell membrane</location>
        <topology evidence="1 10">Multi-pass membrane protein</topology>
    </subcellularLocation>
</comment>
<comment type="function">
    <text evidence="10">Involved in protein export. Participates in an early event of protein translocation.</text>
</comment>
<name>A0ABW5JF39_9BACT</name>
<dbReference type="Proteomes" id="UP001597460">
    <property type="component" value="Unassembled WGS sequence"/>
</dbReference>
<evidence type="ECO:0000256" key="6">
    <source>
        <dbReference type="ARBA" id="ARBA00022927"/>
    </source>
</evidence>
<evidence type="ECO:0000256" key="9">
    <source>
        <dbReference type="ARBA" id="ARBA00023136"/>
    </source>
</evidence>